<dbReference type="FunFam" id="2.40.10.10:FF:000068">
    <property type="entry name" value="transmembrane protease serine 2"/>
    <property type="match status" value="1"/>
</dbReference>
<dbReference type="Gene3D" id="2.40.10.10">
    <property type="entry name" value="Trypsin-like serine proteases"/>
    <property type="match status" value="1"/>
</dbReference>
<feature type="compositionally biased region" description="Polar residues" evidence="4">
    <location>
        <begin position="227"/>
        <end position="248"/>
    </location>
</feature>
<dbReference type="InterPro" id="IPR043504">
    <property type="entry name" value="Peptidase_S1_PA_chymotrypsin"/>
</dbReference>
<dbReference type="EMBL" id="BDGG01000016">
    <property type="protein sequence ID" value="GAV08129.1"/>
    <property type="molecule type" value="Genomic_DNA"/>
</dbReference>
<dbReference type="PROSITE" id="PS00135">
    <property type="entry name" value="TRYPSIN_SER"/>
    <property type="match status" value="1"/>
</dbReference>
<evidence type="ECO:0000256" key="4">
    <source>
        <dbReference type="SAM" id="MobiDB-lite"/>
    </source>
</evidence>
<keyword evidence="3" id="KW-0720">Serine protease</keyword>
<dbReference type="FunFam" id="2.40.10.10:FF:000002">
    <property type="entry name" value="Transmembrane protease serine"/>
    <property type="match status" value="1"/>
</dbReference>
<sequence length="687" mass="76260">MFFVVAVFLLLGFNGGLMADDLLQSTSLQYISFGSVPDLPIADRLLNYRRGSDVIGAEPRIETLNIPKQKCSREASCTFMSNCPILQRVQPQTACEVALNSAGTQILLPGGICCFSSNRSTNLASAVLDDINRQKDADLNAPYTPTRPKSGHLVNFVSVPNKFYGYDKSPLELLPPNDNTKMSYLPGKVPVELPQKTQPGPPNGWTEQAINDQNAQPNRMVPPYFQPSVSTSGQLQPPNQPSMPYQPSQGPPYILPNQPHSFAQPPNTNSFPGPFPPQFQNSPLPGPFGPPAQFQPPQQTFFPNNQPQILQISQPGSFSPDQNVPPPPQPIAQQQYIAYGPNGPYTAFVPQFAPPQTQLIPQMPPQPEQINIPVPFAFNLTQPHILQPVQPQVTLNMSSPTTSSQTFCGVRHGLFSRTARILGGRPSDFGAWPWMAVLLSSNRLRCGATILNEQFLITAAHCVYKNFQYGYYRDLAIRIGLYSMDEEDLGLFGPETVSISRAFIHPFFNATQSSFDVALVQLETPIKFKPHIRPVCLPSGEHLGEMGTVLGWGKRKETDDRSNLPMVLQEVKLPILFPWQCYLQLRSKNIYEEIKPQYICAGGRPNQDACRGDSGGPLLASRGNYWELIGIVSKGYGCGQENVPGFYTNIFFVKDWIESIVASNWNYFRMDPTAAFGLRERSDLPRR</sequence>
<dbReference type="PROSITE" id="PS00134">
    <property type="entry name" value="TRYPSIN_HIS"/>
    <property type="match status" value="1"/>
</dbReference>
<dbReference type="GO" id="GO:0006508">
    <property type="term" value="P:proteolysis"/>
    <property type="evidence" value="ECO:0007669"/>
    <property type="project" value="UniProtKB-KW"/>
</dbReference>
<dbReference type="SMART" id="SM00020">
    <property type="entry name" value="Tryp_SPc"/>
    <property type="match status" value="1"/>
</dbReference>
<dbReference type="InterPro" id="IPR033116">
    <property type="entry name" value="TRYPSIN_SER"/>
</dbReference>
<dbReference type="PANTHER" id="PTHR24253">
    <property type="entry name" value="TRANSMEMBRANE PROTEASE SERINE"/>
    <property type="match status" value="1"/>
</dbReference>
<feature type="domain" description="Peptidase S1" evidence="6">
    <location>
        <begin position="421"/>
        <end position="662"/>
    </location>
</feature>
<feature type="signal peptide" evidence="5">
    <location>
        <begin position="1"/>
        <end position="19"/>
    </location>
</feature>
<keyword evidence="8" id="KW-1185">Reference proteome</keyword>
<dbReference type="InterPro" id="IPR009003">
    <property type="entry name" value="Peptidase_S1_PA"/>
</dbReference>
<dbReference type="InterPro" id="IPR001254">
    <property type="entry name" value="Trypsin_dom"/>
</dbReference>
<dbReference type="InterPro" id="IPR001314">
    <property type="entry name" value="Peptidase_S1A"/>
</dbReference>
<proteinExistence type="inferred from homology"/>
<keyword evidence="3" id="KW-0378">Hydrolase</keyword>
<evidence type="ECO:0000313" key="8">
    <source>
        <dbReference type="Proteomes" id="UP000186922"/>
    </source>
</evidence>
<reference evidence="7 8" key="1">
    <citation type="journal article" date="2016" name="Nat. Commun.">
        <title>Extremotolerant tardigrade genome and improved radiotolerance of human cultured cells by tardigrade-unique protein.</title>
        <authorList>
            <person name="Hashimoto T."/>
            <person name="Horikawa D.D."/>
            <person name="Saito Y."/>
            <person name="Kuwahara H."/>
            <person name="Kozuka-Hata H."/>
            <person name="Shin-I T."/>
            <person name="Minakuchi Y."/>
            <person name="Ohishi K."/>
            <person name="Motoyama A."/>
            <person name="Aizu T."/>
            <person name="Enomoto A."/>
            <person name="Kondo K."/>
            <person name="Tanaka S."/>
            <person name="Hara Y."/>
            <person name="Koshikawa S."/>
            <person name="Sagara H."/>
            <person name="Miura T."/>
            <person name="Yokobori S."/>
            <person name="Miyagawa K."/>
            <person name="Suzuki Y."/>
            <person name="Kubo T."/>
            <person name="Oyama M."/>
            <person name="Kohara Y."/>
            <person name="Fujiyama A."/>
            <person name="Arakawa K."/>
            <person name="Katayama T."/>
            <person name="Toyoda A."/>
            <person name="Kunieda T."/>
        </authorList>
    </citation>
    <scope>NUCLEOTIDE SEQUENCE [LARGE SCALE GENOMIC DNA]</scope>
    <source>
        <strain evidence="7 8">YOKOZUNA-1</strain>
    </source>
</reference>
<evidence type="ECO:0000256" key="2">
    <source>
        <dbReference type="ARBA" id="ARBA00024195"/>
    </source>
</evidence>
<dbReference type="CDD" id="cd00190">
    <property type="entry name" value="Tryp_SPc"/>
    <property type="match status" value="1"/>
</dbReference>
<feature type="compositionally biased region" description="Polar residues" evidence="4">
    <location>
        <begin position="258"/>
        <end position="271"/>
    </location>
</feature>
<feature type="region of interest" description="Disordered" evidence="4">
    <location>
        <begin position="177"/>
        <end position="304"/>
    </location>
</feature>
<dbReference type="Pfam" id="PF00089">
    <property type="entry name" value="Trypsin"/>
    <property type="match status" value="1"/>
</dbReference>
<comment type="similarity">
    <text evidence="2">Belongs to the peptidase S1 family. CLIP subfamily.</text>
</comment>
<dbReference type="InterPro" id="IPR018114">
    <property type="entry name" value="TRYPSIN_HIS"/>
</dbReference>
<dbReference type="Proteomes" id="UP000186922">
    <property type="component" value="Unassembled WGS sequence"/>
</dbReference>
<feature type="compositionally biased region" description="Low complexity" evidence="4">
    <location>
        <begin position="295"/>
        <end position="304"/>
    </location>
</feature>
<keyword evidence="1" id="KW-1015">Disulfide bond</keyword>
<evidence type="ECO:0000256" key="3">
    <source>
        <dbReference type="RuleBase" id="RU363034"/>
    </source>
</evidence>
<gene>
    <name evidence="7" type="primary">RvY_17868-1</name>
    <name evidence="7" type="synonym">RvY_17868.1</name>
    <name evidence="7" type="ORF">RvY_17868</name>
</gene>
<protein>
    <recommendedName>
        <fullName evidence="6">Peptidase S1 domain-containing protein</fullName>
    </recommendedName>
</protein>
<accession>A0A1D1WA86</accession>
<feature type="chain" id="PRO_5008899341" description="Peptidase S1 domain-containing protein" evidence="5">
    <location>
        <begin position="20"/>
        <end position="687"/>
    </location>
</feature>
<dbReference type="PRINTS" id="PR00722">
    <property type="entry name" value="CHYMOTRYPSIN"/>
</dbReference>
<dbReference type="AlphaFoldDB" id="A0A1D1WA86"/>
<feature type="compositionally biased region" description="Polar residues" evidence="4">
    <location>
        <begin position="205"/>
        <end position="217"/>
    </location>
</feature>
<dbReference type="SUPFAM" id="SSF50494">
    <property type="entry name" value="Trypsin-like serine proteases"/>
    <property type="match status" value="1"/>
</dbReference>
<dbReference type="PROSITE" id="PS50240">
    <property type="entry name" value="TRYPSIN_DOM"/>
    <property type="match status" value="1"/>
</dbReference>
<dbReference type="STRING" id="947166.A0A1D1WA86"/>
<evidence type="ECO:0000313" key="7">
    <source>
        <dbReference type="EMBL" id="GAV08129.1"/>
    </source>
</evidence>
<name>A0A1D1WA86_RAMVA</name>
<dbReference type="PANTHER" id="PTHR24253:SF176">
    <property type="entry name" value="CORIN, ISOFORM B"/>
    <property type="match status" value="1"/>
</dbReference>
<evidence type="ECO:0000256" key="5">
    <source>
        <dbReference type="SAM" id="SignalP"/>
    </source>
</evidence>
<feature type="compositionally biased region" description="Pro residues" evidence="4">
    <location>
        <begin position="284"/>
        <end position="294"/>
    </location>
</feature>
<dbReference type="GO" id="GO:0004252">
    <property type="term" value="F:serine-type endopeptidase activity"/>
    <property type="evidence" value="ECO:0007669"/>
    <property type="project" value="InterPro"/>
</dbReference>
<keyword evidence="5" id="KW-0732">Signal</keyword>
<evidence type="ECO:0000259" key="6">
    <source>
        <dbReference type="PROSITE" id="PS50240"/>
    </source>
</evidence>
<dbReference type="OrthoDB" id="6407006at2759"/>
<keyword evidence="3" id="KW-0645">Protease</keyword>
<organism evidence="7 8">
    <name type="scientific">Ramazzottius varieornatus</name>
    <name type="common">Water bear</name>
    <name type="synonym">Tardigrade</name>
    <dbReference type="NCBI Taxonomy" id="947166"/>
    <lineage>
        <taxon>Eukaryota</taxon>
        <taxon>Metazoa</taxon>
        <taxon>Ecdysozoa</taxon>
        <taxon>Tardigrada</taxon>
        <taxon>Eutardigrada</taxon>
        <taxon>Parachela</taxon>
        <taxon>Hypsibioidea</taxon>
        <taxon>Ramazzottiidae</taxon>
        <taxon>Ramazzottius</taxon>
    </lineage>
</organism>
<comment type="caution">
    <text evidence="7">The sequence shown here is derived from an EMBL/GenBank/DDBJ whole genome shotgun (WGS) entry which is preliminary data.</text>
</comment>
<evidence type="ECO:0000256" key="1">
    <source>
        <dbReference type="ARBA" id="ARBA00023157"/>
    </source>
</evidence>